<gene>
    <name evidence="7" type="ORF">GGD55_005897</name>
</gene>
<dbReference type="InterPro" id="IPR036188">
    <property type="entry name" value="FAD/NAD-bd_sf"/>
</dbReference>
<dbReference type="Gene3D" id="3.50.50.60">
    <property type="entry name" value="FAD/NAD(P)-binding domain"/>
    <property type="match status" value="2"/>
</dbReference>
<feature type="domain" description="Reductase C-terminal" evidence="6">
    <location>
        <begin position="321"/>
        <end position="403"/>
    </location>
</feature>
<dbReference type="PRINTS" id="PR00411">
    <property type="entry name" value="PNDRDTASEI"/>
</dbReference>
<evidence type="ECO:0000259" key="5">
    <source>
        <dbReference type="Pfam" id="PF07992"/>
    </source>
</evidence>
<evidence type="ECO:0000313" key="7">
    <source>
        <dbReference type="EMBL" id="MBB5539153.1"/>
    </source>
</evidence>
<dbReference type="Proteomes" id="UP000585507">
    <property type="component" value="Unassembled WGS sequence"/>
</dbReference>
<dbReference type="GO" id="GO:0005737">
    <property type="term" value="C:cytoplasm"/>
    <property type="evidence" value="ECO:0007669"/>
    <property type="project" value="TreeGrafter"/>
</dbReference>
<organism evidence="7 8">
    <name type="scientific">Rhizobium giardinii</name>
    <dbReference type="NCBI Taxonomy" id="56731"/>
    <lineage>
        <taxon>Bacteria</taxon>
        <taxon>Pseudomonadati</taxon>
        <taxon>Pseudomonadota</taxon>
        <taxon>Alphaproteobacteria</taxon>
        <taxon>Hyphomicrobiales</taxon>
        <taxon>Rhizobiaceae</taxon>
        <taxon>Rhizobium/Agrobacterium group</taxon>
        <taxon>Rhizobium</taxon>
    </lineage>
</organism>
<dbReference type="Gene3D" id="3.30.390.30">
    <property type="match status" value="1"/>
</dbReference>
<dbReference type="GO" id="GO:0051213">
    <property type="term" value="F:dioxygenase activity"/>
    <property type="evidence" value="ECO:0007669"/>
    <property type="project" value="UniProtKB-KW"/>
</dbReference>
<dbReference type="InterPro" id="IPR028202">
    <property type="entry name" value="Reductase_C"/>
</dbReference>
<comment type="caution">
    <text evidence="7">The sequence shown here is derived from an EMBL/GenBank/DDBJ whole genome shotgun (WGS) entry which is preliminary data.</text>
</comment>
<dbReference type="Pfam" id="PF14759">
    <property type="entry name" value="Reductase_C"/>
    <property type="match status" value="1"/>
</dbReference>
<evidence type="ECO:0000256" key="3">
    <source>
        <dbReference type="ARBA" id="ARBA00022827"/>
    </source>
</evidence>
<evidence type="ECO:0000256" key="2">
    <source>
        <dbReference type="ARBA" id="ARBA00022630"/>
    </source>
</evidence>
<evidence type="ECO:0000256" key="4">
    <source>
        <dbReference type="ARBA" id="ARBA00023002"/>
    </source>
</evidence>
<evidence type="ECO:0000259" key="6">
    <source>
        <dbReference type="Pfam" id="PF14759"/>
    </source>
</evidence>
<dbReference type="GO" id="GO:0016651">
    <property type="term" value="F:oxidoreductase activity, acting on NAD(P)H"/>
    <property type="evidence" value="ECO:0007669"/>
    <property type="project" value="TreeGrafter"/>
</dbReference>
<keyword evidence="3" id="KW-0274">FAD</keyword>
<dbReference type="SUPFAM" id="SSF51905">
    <property type="entry name" value="FAD/NAD(P)-binding domain"/>
    <property type="match status" value="2"/>
</dbReference>
<proteinExistence type="predicted"/>
<dbReference type="PRINTS" id="PR00368">
    <property type="entry name" value="FADPNR"/>
</dbReference>
<evidence type="ECO:0000313" key="8">
    <source>
        <dbReference type="Proteomes" id="UP000585507"/>
    </source>
</evidence>
<accession>A0A7W8UH38</accession>
<dbReference type="InterPro" id="IPR023753">
    <property type="entry name" value="FAD/NAD-binding_dom"/>
</dbReference>
<dbReference type="EMBL" id="JACHBK010000017">
    <property type="protein sequence ID" value="MBB5539153.1"/>
    <property type="molecule type" value="Genomic_DNA"/>
</dbReference>
<protein>
    <submittedName>
        <fullName evidence="7">3-phenylpropionate/trans-cinnamate dioxygenase ferredoxin reductase subunit</fullName>
        <ecNumber evidence="7">1.18.1.3</ecNumber>
    </submittedName>
</protein>
<keyword evidence="2" id="KW-0285">Flavoprotein</keyword>
<dbReference type="AlphaFoldDB" id="A0A7W8UH38"/>
<keyword evidence="8" id="KW-1185">Reference proteome</keyword>
<evidence type="ECO:0000256" key="1">
    <source>
        <dbReference type="ARBA" id="ARBA00001974"/>
    </source>
</evidence>
<dbReference type="RefSeq" id="WP_018326311.1">
    <property type="nucleotide sequence ID" value="NZ_JACHBK010000017.1"/>
</dbReference>
<dbReference type="GO" id="GO:0008860">
    <property type="term" value="F:ferredoxin-NAD+ reductase activity"/>
    <property type="evidence" value="ECO:0007669"/>
    <property type="project" value="UniProtKB-EC"/>
</dbReference>
<dbReference type="EC" id="1.18.1.3" evidence="7"/>
<sequence length="415" mass="43879">MTQEIVIIGAGQGGFQLALSLRQSGFAGRVTLIGNEGCAPYQRPPLSKAYLMGKLDAAGLAFRPESFFPENAIDRIDAAATGIDRHAQTVLIEGGRSIRYDVLVLATGARRRELNVGGSSLNGLYGLATRADADSIKAALSPDRRAVVVGAGFIGLEFASVARHLGMEVTVIDAASRVMARAVSPAMSAYFEDFHTNAGTCLLLDDGLSHLEGQDGRVTGVVTASGERLAADLVVAGVGVIPNDELAAEAGLEVQNGVVVDDHLVTSDPKIFSIGDCASFVHAETALRLRLESVQNATDQARALSIRLVTGQAVRYTAVPWFWSDQGEHKLQIAGLSIGCDAFVEKRDDNGISVFCFRQDRLVAVESVNRVADHMAARRLLGTGARGPSISTVNDVGFSLKSFVANTNLVAEGTR</sequence>
<dbReference type="SUPFAM" id="SSF55424">
    <property type="entry name" value="FAD/NAD-linked reductases, dimerisation (C-terminal) domain"/>
    <property type="match status" value="1"/>
</dbReference>
<name>A0A7W8UH38_9HYPH</name>
<reference evidence="7 8" key="1">
    <citation type="submission" date="2020-08" db="EMBL/GenBank/DDBJ databases">
        <title>Genomic Encyclopedia of Type Strains, Phase IV (KMG-V): Genome sequencing to study the core and pangenomes of soil and plant-associated prokaryotes.</title>
        <authorList>
            <person name="Whitman W."/>
        </authorList>
    </citation>
    <scope>NUCLEOTIDE SEQUENCE [LARGE SCALE GENOMIC DNA]</scope>
    <source>
        <strain evidence="7 8">SEMIA 4084</strain>
    </source>
</reference>
<dbReference type="PANTHER" id="PTHR43557">
    <property type="entry name" value="APOPTOSIS-INDUCING FACTOR 1"/>
    <property type="match status" value="1"/>
</dbReference>
<keyword evidence="7" id="KW-0223">Dioxygenase</keyword>
<keyword evidence="4 7" id="KW-0560">Oxidoreductase</keyword>
<comment type="cofactor">
    <cofactor evidence="1">
        <name>FAD</name>
        <dbReference type="ChEBI" id="CHEBI:57692"/>
    </cofactor>
</comment>
<feature type="domain" description="FAD/NAD(P)-binding" evidence="5">
    <location>
        <begin position="4"/>
        <end position="301"/>
    </location>
</feature>
<dbReference type="Pfam" id="PF07992">
    <property type="entry name" value="Pyr_redox_2"/>
    <property type="match status" value="1"/>
</dbReference>
<dbReference type="PANTHER" id="PTHR43557:SF2">
    <property type="entry name" value="RIESKE DOMAIN-CONTAINING PROTEIN-RELATED"/>
    <property type="match status" value="1"/>
</dbReference>
<dbReference type="InterPro" id="IPR050446">
    <property type="entry name" value="FAD-oxidoreductase/Apoptosis"/>
</dbReference>
<dbReference type="InterPro" id="IPR016156">
    <property type="entry name" value="FAD/NAD-linked_Rdtase_dimer_sf"/>
</dbReference>